<reference evidence="1 2" key="1">
    <citation type="submission" date="2024-02" db="EMBL/GenBank/DDBJ databases">
        <title>Roseibium algae sp. nov., isolated from marine alga (Grateloupia sp.), showing potential in myo-inositol conversion.</title>
        <authorList>
            <person name="Wang Y."/>
        </authorList>
    </citation>
    <scope>NUCLEOTIDE SEQUENCE [LARGE SCALE GENOMIC DNA]</scope>
    <source>
        <strain evidence="1 2">H3510</strain>
    </source>
</reference>
<dbReference type="Pfam" id="PF03567">
    <property type="entry name" value="Sulfotransfer_2"/>
    <property type="match status" value="1"/>
</dbReference>
<organism evidence="1 2">
    <name type="scientific">Roseibium algae</name>
    <dbReference type="NCBI Taxonomy" id="3123038"/>
    <lineage>
        <taxon>Bacteria</taxon>
        <taxon>Pseudomonadati</taxon>
        <taxon>Pseudomonadota</taxon>
        <taxon>Alphaproteobacteria</taxon>
        <taxon>Hyphomicrobiales</taxon>
        <taxon>Stappiaceae</taxon>
        <taxon>Roseibium</taxon>
    </lineage>
</organism>
<dbReference type="InterPro" id="IPR005331">
    <property type="entry name" value="Sulfotransferase"/>
</dbReference>
<accession>A0ABU8TPA5</accession>
<dbReference type="Proteomes" id="UP001385499">
    <property type="component" value="Unassembled WGS sequence"/>
</dbReference>
<gene>
    <name evidence="1" type="ORF">V6575_18125</name>
</gene>
<proteinExistence type="predicted"/>
<comment type="caution">
    <text evidence="1">The sequence shown here is derived from an EMBL/GenBank/DDBJ whole genome shotgun (WGS) entry which is preliminary data.</text>
</comment>
<protein>
    <submittedName>
        <fullName evidence="1">Sulfotransferase family 2 domain-containing protein</fullName>
    </submittedName>
</protein>
<evidence type="ECO:0000313" key="1">
    <source>
        <dbReference type="EMBL" id="MEJ8476014.1"/>
    </source>
</evidence>
<evidence type="ECO:0000313" key="2">
    <source>
        <dbReference type="Proteomes" id="UP001385499"/>
    </source>
</evidence>
<name>A0ABU8TPA5_9HYPH</name>
<sequence length="268" mass="30661">MLKALYSVYDRRRRPLRDHHYMVFASIGIAYARVPGDSFKAISKLICRLAGTSSVDLGNTTEPLNSDAWNSDMELLTARELKRRHPDFIVFTVVQPPEERVASAYNTIIQSQDPLPAYFEANQFSKSMSLESFTSRIAGLSDTVADNLLRSQASILSYRSNIVPGMVVELSELRRSPEHLLNYLREHTGKDHMSRKQTHKELNLDNIKFDVPGPDQHHLQTLASLPMQDLLRQRYQMDYRLFFSAQPSVESLVINRQKDGHQSDRIGN</sequence>
<dbReference type="RefSeq" id="WP_340276322.1">
    <property type="nucleotide sequence ID" value="NZ_JBAKIA010000014.1"/>
</dbReference>
<keyword evidence="2" id="KW-1185">Reference proteome</keyword>
<dbReference type="EMBL" id="JBAKIA010000014">
    <property type="protein sequence ID" value="MEJ8476014.1"/>
    <property type="molecule type" value="Genomic_DNA"/>
</dbReference>